<accession>A0A8K0UTB0</accession>
<dbReference type="AlphaFoldDB" id="A0A8K0UTB0"/>
<name>A0A8K0UTB0_9AGAR</name>
<reference evidence="1" key="1">
    <citation type="journal article" date="2021" name="New Phytol.">
        <title>Evolutionary innovations through gain and loss of genes in the ectomycorrhizal Boletales.</title>
        <authorList>
            <person name="Wu G."/>
            <person name="Miyauchi S."/>
            <person name="Morin E."/>
            <person name="Kuo A."/>
            <person name="Drula E."/>
            <person name="Varga T."/>
            <person name="Kohler A."/>
            <person name="Feng B."/>
            <person name="Cao Y."/>
            <person name="Lipzen A."/>
            <person name="Daum C."/>
            <person name="Hundley H."/>
            <person name="Pangilinan J."/>
            <person name="Johnson J."/>
            <person name="Barry K."/>
            <person name="LaButti K."/>
            <person name="Ng V."/>
            <person name="Ahrendt S."/>
            <person name="Min B."/>
            <person name="Choi I.G."/>
            <person name="Park H."/>
            <person name="Plett J.M."/>
            <person name="Magnuson J."/>
            <person name="Spatafora J.W."/>
            <person name="Nagy L.G."/>
            <person name="Henrissat B."/>
            <person name="Grigoriev I.V."/>
            <person name="Yang Z.L."/>
            <person name="Xu J."/>
            <person name="Martin F.M."/>
        </authorList>
    </citation>
    <scope>NUCLEOTIDE SEQUENCE</scope>
    <source>
        <strain evidence="1">KKN 215</strain>
    </source>
</reference>
<gene>
    <name evidence="1" type="ORF">BXZ70DRAFT_729538</name>
</gene>
<organism evidence="1 2">
    <name type="scientific">Cristinia sonorae</name>
    <dbReference type="NCBI Taxonomy" id="1940300"/>
    <lineage>
        <taxon>Eukaryota</taxon>
        <taxon>Fungi</taxon>
        <taxon>Dikarya</taxon>
        <taxon>Basidiomycota</taxon>
        <taxon>Agaricomycotina</taxon>
        <taxon>Agaricomycetes</taxon>
        <taxon>Agaricomycetidae</taxon>
        <taxon>Agaricales</taxon>
        <taxon>Pleurotineae</taxon>
        <taxon>Stephanosporaceae</taxon>
        <taxon>Cristinia</taxon>
    </lineage>
</organism>
<dbReference type="Proteomes" id="UP000813824">
    <property type="component" value="Unassembled WGS sequence"/>
</dbReference>
<sequence length="576" mass="65255">MHPCLKIYDVVAEVLHYLSNGVDEMSETVQGAGHVIRMAQTCSTLYEPCMNVLWRRLFDLHPIVKCLPDEMWYESDNVVHLRREPTPEESSRMLAAANRVKVIRKAYNRHAITRVSGPTIRLLRAFCDRNGHTDRGRSFLSNLHDFCWDGEVYSLDALSNISFLLPHRLQTLELSTSPHYTKSHLAIARNAYAAFLERCPGLRELIVHSMLARAEQLCIDVFGRAAGAFSVDSENPCQQTFHINVPAEEDVLERLVHFQHIQHASLGMHPKVAEKSLKSVEAHSLLPLLKTLMVFRAKISVCNLIFDSLASRSLTSILLEDISSSITGVQFRQLCQKLSFHADLRRVEVTKKNTMTVQMTQLRSQNAAYSVHSSSIRPLLTLQHLTEVILKPSTVTIDLTDKDIDAMSLAWPHLRTLTVTSDLYMQQKPGVTLGGLFPLGRRCLKLERLDLAVDMVVPSKELRDEMQKIMDAVDADPTGPEAQRQSRLTKFNIAYGSPLDEDNDDKIAVFLRDLFPCLKAKGFGLVPMCDHGQSELTRQWRKFKWTYGIFCEPLKRRDNRDSVWPSPGAWTGLGNS</sequence>
<evidence type="ECO:0000313" key="2">
    <source>
        <dbReference type="Proteomes" id="UP000813824"/>
    </source>
</evidence>
<dbReference type="OrthoDB" id="3258386at2759"/>
<dbReference type="EMBL" id="JAEVFJ010000007">
    <property type="protein sequence ID" value="KAH8103422.1"/>
    <property type="molecule type" value="Genomic_DNA"/>
</dbReference>
<proteinExistence type="predicted"/>
<protein>
    <recommendedName>
        <fullName evidence="3">F-box domain-containing protein</fullName>
    </recommendedName>
</protein>
<comment type="caution">
    <text evidence="1">The sequence shown here is derived from an EMBL/GenBank/DDBJ whole genome shotgun (WGS) entry which is preliminary data.</text>
</comment>
<evidence type="ECO:0000313" key="1">
    <source>
        <dbReference type="EMBL" id="KAH8103422.1"/>
    </source>
</evidence>
<keyword evidence="2" id="KW-1185">Reference proteome</keyword>
<evidence type="ECO:0008006" key="3">
    <source>
        <dbReference type="Google" id="ProtNLM"/>
    </source>
</evidence>